<feature type="domain" description="UvrD-like helicase C-terminal" evidence="5">
    <location>
        <begin position="36"/>
        <end position="141"/>
    </location>
</feature>
<dbReference type="InterPro" id="IPR014017">
    <property type="entry name" value="DNA_helicase_UvrD-like_C"/>
</dbReference>
<evidence type="ECO:0000256" key="1">
    <source>
        <dbReference type="ARBA" id="ARBA00022741"/>
    </source>
</evidence>
<evidence type="ECO:0000313" key="6">
    <source>
        <dbReference type="EMBL" id="MEQ6289735.1"/>
    </source>
</evidence>
<organism evidence="6 7">
    <name type="scientific">Vogesella oryzagri</name>
    <dbReference type="NCBI Taxonomy" id="3160864"/>
    <lineage>
        <taxon>Bacteria</taxon>
        <taxon>Pseudomonadati</taxon>
        <taxon>Pseudomonadota</taxon>
        <taxon>Betaproteobacteria</taxon>
        <taxon>Neisseriales</taxon>
        <taxon>Chromobacteriaceae</taxon>
        <taxon>Vogesella</taxon>
    </lineage>
</organism>
<keyword evidence="7" id="KW-1185">Reference proteome</keyword>
<name>A0ABV1M313_9NEIS</name>
<reference evidence="6" key="1">
    <citation type="submission" date="2024-06" db="EMBL/GenBank/DDBJ databases">
        <title>Genome sequence of Vogesella sp. MAHUQ-64.</title>
        <authorList>
            <person name="Huq M.A."/>
        </authorList>
    </citation>
    <scope>NUCLEOTIDE SEQUENCE</scope>
    <source>
        <strain evidence="6">MAHUQ-64</strain>
    </source>
</reference>
<dbReference type="Gene3D" id="3.40.50.300">
    <property type="entry name" value="P-loop containing nucleotide triphosphate hydrolases"/>
    <property type="match status" value="1"/>
</dbReference>
<dbReference type="EMBL" id="JBEFLD010000002">
    <property type="protein sequence ID" value="MEQ6289735.1"/>
    <property type="molecule type" value="Genomic_DNA"/>
</dbReference>
<gene>
    <name evidence="6" type="ORF">ABNW52_03815</name>
</gene>
<dbReference type="SUPFAM" id="SSF52540">
    <property type="entry name" value="P-loop containing nucleoside triphosphate hydrolases"/>
    <property type="match status" value="1"/>
</dbReference>
<dbReference type="InterPro" id="IPR027417">
    <property type="entry name" value="P-loop_NTPase"/>
</dbReference>
<sequence>MERFLGELRSFLDVHMPTESAAGAAVDMVYEFLSMERIVRSHVRYQRNDMAQLIREGLAIHLSECAEATESWAACLDLYEGTDQVPLLTVHKSKGLEYDTIAFVGLDDKSWWSHTPGNPEGLATFFVALSRAKQRAVFMFCDERGDRQKVSDLYQLLTDAGVVETVVC</sequence>
<keyword evidence="1" id="KW-0547">Nucleotide-binding</keyword>
<evidence type="ECO:0000256" key="4">
    <source>
        <dbReference type="ARBA" id="ARBA00022840"/>
    </source>
</evidence>
<evidence type="ECO:0000313" key="7">
    <source>
        <dbReference type="Proteomes" id="UP001433638"/>
    </source>
</evidence>
<dbReference type="GO" id="GO:0004527">
    <property type="term" value="F:exonuclease activity"/>
    <property type="evidence" value="ECO:0007669"/>
    <property type="project" value="UniProtKB-KW"/>
</dbReference>
<keyword evidence="6" id="KW-0269">Exonuclease</keyword>
<dbReference type="Pfam" id="PF13361">
    <property type="entry name" value="UvrD_C"/>
    <property type="match status" value="1"/>
</dbReference>
<comment type="caution">
    <text evidence="6">The sequence shown here is derived from an EMBL/GenBank/DDBJ whole genome shotgun (WGS) entry which is preliminary data.</text>
</comment>
<evidence type="ECO:0000256" key="2">
    <source>
        <dbReference type="ARBA" id="ARBA00022801"/>
    </source>
</evidence>
<proteinExistence type="predicted"/>
<keyword evidence="6" id="KW-0540">Nuclease</keyword>
<dbReference type="Proteomes" id="UP001433638">
    <property type="component" value="Unassembled WGS sequence"/>
</dbReference>
<evidence type="ECO:0000259" key="5">
    <source>
        <dbReference type="Pfam" id="PF13361"/>
    </source>
</evidence>
<keyword evidence="4" id="KW-0067">ATP-binding</keyword>
<accession>A0ABV1M313</accession>
<protein>
    <submittedName>
        <fullName evidence="6">3'-5' exonuclease</fullName>
    </submittedName>
</protein>
<keyword evidence="2" id="KW-0378">Hydrolase</keyword>
<evidence type="ECO:0000256" key="3">
    <source>
        <dbReference type="ARBA" id="ARBA00022806"/>
    </source>
</evidence>
<keyword evidence="3" id="KW-0347">Helicase</keyword>